<dbReference type="Proteomes" id="UP000291562">
    <property type="component" value="Chromosome"/>
</dbReference>
<dbReference type="PANTHER" id="PTHR38043:SF1">
    <property type="entry name" value="PROTEIN HEMX"/>
    <property type="match status" value="1"/>
</dbReference>
<organism evidence="2 3">
    <name type="scientific">Pseudolysobacter antarcticus</name>
    <dbReference type="NCBI Taxonomy" id="2511995"/>
    <lineage>
        <taxon>Bacteria</taxon>
        <taxon>Pseudomonadati</taxon>
        <taxon>Pseudomonadota</taxon>
        <taxon>Gammaproteobacteria</taxon>
        <taxon>Lysobacterales</taxon>
        <taxon>Rhodanobacteraceae</taxon>
        <taxon>Pseudolysobacter</taxon>
    </lineage>
</organism>
<feature type="transmembrane region" description="Helical" evidence="1">
    <location>
        <begin position="29"/>
        <end position="50"/>
    </location>
</feature>
<evidence type="ECO:0008006" key="4">
    <source>
        <dbReference type="Google" id="ProtNLM"/>
    </source>
</evidence>
<dbReference type="Pfam" id="PF04375">
    <property type="entry name" value="HemX"/>
    <property type="match status" value="1"/>
</dbReference>
<sequence>MDDNLNSEISSVSATPAQIPTRAVRPRGILAIVLALLALIAAAYSAWGVYRLQHPQDANSLRTRLDQLGTQLDGTQRSVESNQRESESFRARAKDIDGVNKSLREEVLGLSERTRLLEDAVTNLAEKRLSGHDALALNEAELLLLLGQQRYALFHDAAATIAAYRQADMALAETDDPAFVGVRQTVAAEIEALNAQQDKGVNVAVTAIDQLRGRLAKLPLAQGRQTPASETPAADESRLWRVVSQFVRVSHDQDVLASVHARGGELGGELIALDLSVAQSALLARDATAYHDALQRVRLACAQRYAATDPAVIEILAELDKLIAMPLAAPAPGILGSALKELRNLRITHALQRSPKAAPAATAASAGQS</sequence>
<dbReference type="KEGG" id="xbc:ELE36_01050"/>
<evidence type="ECO:0000313" key="3">
    <source>
        <dbReference type="Proteomes" id="UP000291562"/>
    </source>
</evidence>
<keyword evidence="3" id="KW-1185">Reference proteome</keyword>
<dbReference type="RefSeq" id="WP_129831335.1">
    <property type="nucleotide sequence ID" value="NZ_CP035704.1"/>
</dbReference>
<accession>A0A411HF15</accession>
<gene>
    <name evidence="2" type="ORF">ELE36_01050</name>
</gene>
<keyword evidence="1" id="KW-0812">Transmembrane</keyword>
<dbReference type="PANTHER" id="PTHR38043">
    <property type="entry name" value="PROTEIN HEMX"/>
    <property type="match status" value="1"/>
</dbReference>
<dbReference type="AlphaFoldDB" id="A0A411HF15"/>
<proteinExistence type="predicted"/>
<dbReference type="InterPro" id="IPR007470">
    <property type="entry name" value="HemX"/>
</dbReference>
<reference evidence="2 3" key="1">
    <citation type="submission" date="2019-01" db="EMBL/GenBank/DDBJ databases">
        <title>Pseudolysobacter antarctica gen. nov., sp. nov., isolated from Fildes Peninsula, Antarctica.</title>
        <authorList>
            <person name="Wei Z."/>
            <person name="Peng F."/>
        </authorList>
    </citation>
    <scope>NUCLEOTIDE SEQUENCE [LARGE SCALE GENOMIC DNA]</scope>
    <source>
        <strain evidence="2 3">AQ6-296</strain>
    </source>
</reference>
<keyword evidence="1" id="KW-1133">Transmembrane helix</keyword>
<evidence type="ECO:0000313" key="2">
    <source>
        <dbReference type="EMBL" id="QBB69080.1"/>
    </source>
</evidence>
<protein>
    <recommendedName>
        <fullName evidence="4">Uroporphyrin-3 C-methyltransferase</fullName>
    </recommendedName>
</protein>
<keyword evidence="1" id="KW-0472">Membrane</keyword>
<evidence type="ECO:0000256" key="1">
    <source>
        <dbReference type="SAM" id="Phobius"/>
    </source>
</evidence>
<dbReference type="EMBL" id="CP035704">
    <property type="protein sequence ID" value="QBB69080.1"/>
    <property type="molecule type" value="Genomic_DNA"/>
</dbReference>
<name>A0A411HF15_9GAMM</name>
<dbReference type="OrthoDB" id="6028255at2"/>